<evidence type="ECO:0000256" key="1">
    <source>
        <dbReference type="ARBA" id="ARBA00008779"/>
    </source>
</evidence>
<dbReference type="AlphaFoldDB" id="A0A1V0B6Z1"/>
<reference evidence="8 9" key="1">
    <citation type="submission" date="2017-03" db="EMBL/GenBank/DDBJ databases">
        <title>Complete genome sequence of the novel DNRA strain Pseudomonas sp. S-6-2 isolated from Chinese polluted river sediment. Journal of Biotechnology.</title>
        <authorList>
            <person name="Li J."/>
            <person name="Xiang F."/>
            <person name="Wang L."/>
            <person name="Xi L."/>
            <person name="Liu J."/>
        </authorList>
    </citation>
    <scope>NUCLEOTIDE SEQUENCE [LARGE SCALE GENOMIC DNA]</scope>
    <source>
        <strain evidence="8 9">S-6-2</strain>
    </source>
</reference>
<evidence type="ECO:0000259" key="7">
    <source>
        <dbReference type="Pfam" id="PF00884"/>
    </source>
</evidence>
<keyword evidence="5" id="KW-1133">Transmembrane helix</keyword>
<feature type="signal peptide" evidence="6">
    <location>
        <begin position="1"/>
        <end position="24"/>
    </location>
</feature>
<evidence type="ECO:0000256" key="5">
    <source>
        <dbReference type="SAM" id="Phobius"/>
    </source>
</evidence>
<keyword evidence="3" id="KW-0378">Hydrolase</keyword>
<keyword evidence="2" id="KW-0479">Metal-binding</keyword>
<dbReference type="Pfam" id="PF00884">
    <property type="entry name" value="Sulfatase"/>
    <property type="match status" value="1"/>
</dbReference>
<gene>
    <name evidence="8" type="ORF">BVH74_13480</name>
</gene>
<dbReference type="KEGG" id="ppha:BVH74_13480"/>
<sequence>MFRLPPLARLLGALALLAPLSALADTRPNILLIVADDLGFSDPGVYGGEISTPNIDALAAEGLQFSNFNVSATCSPTRAMLMTGVTSHKVGMGNMKEIMADNQKGQPGYETWLNDQAVTLPTLLSDAGYRTYMAGKWHLGERAQSLPSARGFQRSVALLESGADNWEAKHYLPAGTATWLEDGQPINLPDDFYSSFYYADKLIEYLSSEPDSDKPFFAYLAFQAVHAPHHAPEAYVEKYAETYQDGWDVIRQRRYERLTAMGVLPRTAESVVTSDWGTFYDTPSIDWDSLSDDERAYRARQMAVFAAMAEAMDESIGRVIEHLKASGEYDNTLVIFMSDNGGESTVLTEIAPLFYRLRYDHDYTDLGRPGSWSEYGPGWAYASNSPFYSYKGSPFNGGLRVPMIMRYPGVIEPGSRTGAFGYVTDIAPTLLELTNTPAPDGEYQGRPVHRIMGTSMVPLLRGESERIHAPEEVIVYELAGGIAIWQGDYKLVTSRSSAIAARPGTLLFNLRDDPLERHDLSEQQPERVAALMQAYRSFVAEHGLVEVPDDYNAWDQLNRNAREQLLARHADKLLLGAIIVLLFFGWRLHARWRRRRR</sequence>
<dbReference type="Gene3D" id="3.40.720.10">
    <property type="entry name" value="Alkaline Phosphatase, subunit A"/>
    <property type="match status" value="1"/>
</dbReference>
<keyword evidence="9" id="KW-1185">Reference proteome</keyword>
<accession>A0A1V0B6Z1</accession>
<evidence type="ECO:0000256" key="3">
    <source>
        <dbReference type="ARBA" id="ARBA00022801"/>
    </source>
</evidence>
<keyword evidence="5" id="KW-0472">Membrane</keyword>
<evidence type="ECO:0000256" key="4">
    <source>
        <dbReference type="ARBA" id="ARBA00022837"/>
    </source>
</evidence>
<feature type="chain" id="PRO_5013024863" description="Sulfatase N-terminal domain-containing protein" evidence="6">
    <location>
        <begin position="25"/>
        <end position="597"/>
    </location>
</feature>
<dbReference type="InterPro" id="IPR000917">
    <property type="entry name" value="Sulfatase_N"/>
</dbReference>
<dbReference type="InterPro" id="IPR017850">
    <property type="entry name" value="Alkaline_phosphatase_core_sf"/>
</dbReference>
<name>A0A1V0B6Z1_9GAMM</name>
<feature type="domain" description="Sulfatase N-terminal" evidence="7">
    <location>
        <begin position="28"/>
        <end position="435"/>
    </location>
</feature>
<evidence type="ECO:0000256" key="6">
    <source>
        <dbReference type="SAM" id="SignalP"/>
    </source>
</evidence>
<dbReference type="EMBL" id="CP020100">
    <property type="protein sequence ID" value="AQZ95698.1"/>
    <property type="molecule type" value="Genomic_DNA"/>
</dbReference>
<dbReference type="PROSITE" id="PS00149">
    <property type="entry name" value="SULFATASE_2"/>
    <property type="match status" value="1"/>
</dbReference>
<evidence type="ECO:0000256" key="2">
    <source>
        <dbReference type="ARBA" id="ARBA00022723"/>
    </source>
</evidence>
<keyword evidence="4" id="KW-0106">Calcium</keyword>
<feature type="transmembrane region" description="Helical" evidence="5">
    <location>
        <begin position="573"/>
        <end position="590"/>
    </location>
</feature>
<organism evidence="8 9">
    <name type="scientific">Halopseudomonas phragmitis</name>
    <dbReference type="NCBI Taxonomy" id="1931241"/>
    <lineage>
        <taxon>Bacteria</taxon>
        <taxon>Pseudomonadati</taxon>
        <taxon>Pseudomonadota</taxon>
        <taxon>Gammaproteobacteria</taxon>
        <taxon>Pseudomonadales</taxon>
        <taxon>Pseudomonadaceae</taxon>
        <taxon>Halopseudomonas</taxon>
    </lineage>
</organism>
<evidence type="ECO:0000313" key="9">
    <source>
        <dbReference type="Proteomes" id="UP000243488"/>
    </source>
</evidence>
<dbReference type="GO" id="GO:0004065">
    <property type="term" value="F:arylsulfatase activity"/>
    <property type="evidence" value="ECO:0007669"/>
    <property type="project" value="TreeGrafter"/>
</dbReference>
<dbReference type="SUPFAM" id="SSF53649">
    <property type="entry name" value="Alkaline phosphatase-like"/>
    <property type="match status" value="1"/>
</dbReference>
<dbReference type="RefSeq" id="WP_080050565.1">
    <property type="nucleotide sequence ID" value="NZ_CP020100.1"/>
</dbReference>
<dbReference type="InterPro" id="IPR050738">
    <property type="entry name" value="Sulfatase"/>
</dbReference>
<dbReference type="STRING" id="1931241.BVH74_13480"/>
<dbReference type="PROSITE" id="PS00523">
    <property type="entry name" value="SULFATASE_1"/>
    <property type="match status" value="1"/>
</dbReference>
<proteinExistence type="inferred from homology"/>
<keyword evidence="5" id="KW-0812">Transmembrane</keyword>
<evidence type="ECO:0000313" key="8">
    <source>
        <dbReference type="EMBL" id="AQZ95698.1"/>
    </source>
</evidence>
<dbReference type="Gene3D" id="3.30.1120.10">
    <property type="match status" value="1"/>
</dbReference>
<dbReference type="PANTHER" id="PTHR42693:SF33">
    <property type="entry name" value="ARYLSULFATASE"/>
    <property type="match status" value="1"/>
</dbReference>
<keyword evidence="6" id="KW-0732">Signal</keyword>
<dbReference type="InterPro" id="IPR024607">
    <property type="entry name" value="Sulfatase_CS"/>
</dbReference>
<protein>
    <recommendedName>
        <fullName evidence="7">Sulfatase N-terminal domain-containing protein</fullName>
    </recommendedName>
</protein>
<dbReference type="Proteomes" id="UP000243488">
    <property type="component" value="Chromosome"/>
</dbReference>
<comment type="similarity">
    <text evidence="1">Belongs to the sulfatase family.</text>
</comment>
<dbReference type="PANTHER" id="PTHR42693">
    <property type="entry name" value="ARYLSULFATASE FAMILY MEMBER"/>
    <property type="match status" value="1"/>
</dbReference>
<dbReference type="CDD" id="cd16025">
    <property type="entry name" value="PAS_like"/>
    <property type="match status" value="1"/>
</dbReference>
<dbReference type="GO" id="GO:0046872">
    <property type="term" value="F:metal ion binding"/>
    <property type="evidence" value="ECO:0007669"/>
    <property type="project" value="UniProtKB-KW"/>
</dbReference>